<evidence type="ECO:0000256" key="1">
    <source>
        <dbReference type="SAM" id="MobiDB-lite"/>
    </source>
</evidence>
<protein>
    <recommendedName>
        <fullName evidence="2">ParB-like N-terminal domain-containing protein</fullName>
    </recommendedName>
</protein>
<dbReference type="Gene3D" id="3.90.1530.10">
    <property type="entry name" value="Conserved hypothetical protein from pyrococcus furiosus pfu- 392566-001, ParB domain"/>
    <property type="match status" value="1"/>
</dbReference>
<name>A0A7W9MIX3_9ACTN</name>
<evidence type="ECO:0000313" key="3">
    <source>
        <dbReference type="EMBL" id="MBB5821909.1"/>
    </source>
</evidence>
<evidence type="ECO:0000313" key="4">
    <source>
        <dbReference type="Proteomes" id="UP000540685"/>
    </source>
</evidence>
<dbReference type="SUPFAM" id="SSF110849">
    <property type="entry name" value="ParB/Sulfiredoxin"/>
    <property type="match status" value="1"/>
</dbReference>
<feature type="region of interest" description="Disordered" evidence="1">
    <location>
        <begin position="1"/>
        <end position="55"/>
    </location>
</feature>
<gene>
    <name evidence="3" type="ORF">F4562_004971</name>
</gene>
<keyword evidence="4" id="KW-1185">Reference proteome</keyword>
<dbReference type="EMBL" id="JACHMP010000001">
    <property type="protein sequence ID" value="MBB5821909.1"/>
    <property type="molecule type" value="Genomic_DNA"/>
</dbReference>
<accession>A0A7W9MIX3</accession>
<feature type="region of interest" description="Disordered" evidence="1">
    <location>
        <begin position="189"/>
        <end position="208"/>
    </location>
</feature>
<comment type="caution">
    <text evidence="3">The sequence shown here is derived from an EMBL/GenBank/DDBJ whole genome shotgun (WGS) entry which is preliminary data.</text>
</comment>
<dbReference type="AlphaFoldDB" id="A0A7W9MIX3"/>
<feature type="compositionally biased region" description="Low complexity" evidence="1">
    <location>
        <begin position="1"/>
        <end position="26"/>
    </location>
</feature>
<dbReference type="InterPro" id="IPR003115">
    <property type="entry name" value="ParB_N"/>
</dbReference>
<dbReference type="Proteomes" id="UP000540685">
    <property type="component" value="Unassembled WGS sequence"/>
</dbReference>
<feature type="region of interest" description="Disordered" evidence="1">
    <location>
        <begin position="246"/>
        <end position="283"/>
    </location>
</feature>
<reference evidence="3 4" key="1">
    <citation type="submission" date="2020-08" db="EMBL/GenBank/DDBJ databases">
        <title>Sequencing the genomes of 1000 actinobacteria strains.</title>
        <authorList>
            <person name="Klenk H.-P."/>
        </authorList>
    </citation>
    <scope>NUCLEOTIDE SEQUENCE [LARGE SCALE GENOMIC DNA]</scope>
    <source>
        <strain evidence="3 4">DSM 46887</strain>
    </source>
</reference>
<dbReference type="SMART" id="SM00470">
    <property type="entry name" value="ParB"/>
    <property type="match status" value="1"/>
</dbReference>
<sequence length="365" mass="38778">MTTKAANPTTANPTTAGLTAANPTTAGQSGTDVPRPVSPKAPGGSAGPVRRGCPGGPVARVPVAALREADSPRLGGLDRGHLRVLAEKVDELPPIVVHRPTMKVVDGMHRLHAARLSNRETVEVTYFEGSEKEAFVLAVEANVKHGLPLSLPDRKESARRILRNFPEWSDRAIAARVGLSNKTVGALRRDSAAHTAQPAVRVGRDGRVRPLSPAEGRLRACHILSRKPDAPLREIAESAGISVETARNVRERLSRGESPLPGGETPGEPGPRPGRPATGSQPVDLGAALDALKRDPAVRYTSEGRAMVRWLEGRIIRGREADLVMRAPAHQATKIAAMARAVAARWNEIAARLECRATGDAFPAS</sequence>
<evidence type="ECO:0000259" key="2">
    <source>
        <dbReference type="SMART" id="SM00470"/>
    </source>
</evidence>
<organism evidence="3 4">
    <name type="scientific">Streptosporangium becharense</name>
    <dbReference type="NCBI Taxonomy" id="1816182"/>
    <lineage>
        <taxon>Bacteria</taxon>
        <taxon>Bacillati</taxon>
        <taxon>Actinomycetota</taxon>
        <taxon>Actinomycetes</taxon>
        <taxon>Streptosporangiales</taxon>
        <taxon>Streptosporangiaceae</taxon>
        <taxon>Streptosporangium</taxon>
    </lineage>
</organism>
<proteinExistence type="predicted"/>
<dbReference type="InterPro" id="IPR036086">
    <property type="entry name" value="ParB/Sulfiredoxin_sf"/>
</dbReference>
<feature type="compositionally biased region" description="Low complexity" evidence="1">
    <location>
        <begin position="256"/>
        <end position="267"/>
    </location>
</feature>
<feature type="domain" description="ParB-like N-terminal" evidence="2">
    <location>
        <begin position="59"/>
        <end position="143"/>
    </location>
</feature>
<dbReference type="RefSeq" id="WP_246473550.1">
    <property type="nucleotide sequence ID" value="NZ_JACHMP010000001.1"/>
</dbReference>